<evidence type="ECO:0000313" key="2">
    <source>
        <dbReference type="EMBL" id="CAB4158218.1"/>
    </source>
</evidence>
<name>A0A6J5NMK5_9CAUD</name>
<dbReference type="EMBL" id="LR796666">
    <property type="protein sequence ID" value="CAB4158218.1"/>
    <property type="molecule type" value="Genomic_DNA"/>
</dbReference>
<accession>A0A6J5NMK5</accession>
<proteinExistence type="predicted"/>
<evidence type="ECO:0000313" key="1">
    <source>
        <dbReference type="EMBL" id="CAB4148031.1"/>
    </source>
</evidence>
<organism evidence="2">
    <name type="scientific">uncultured Caudovirales phage</name>
    <dbReference type="NCBI Taxonomy" id="2100421"/>
    <lineage>
        <taxon>Viruses</taxon>
        <taxon>Duplodnaviria</taxon>
        <taxon>Heunggongvirae</taxon>
        <taxon>Uroviricota</taxon>
        <taxon>Caudoviricetes</taxon>
        <taxon>Peduoviridae</taxon>
        <taxon>Maltschvirus</taxon>
        <taxon>Maltschvirus maltsch</taxon>
    </lineage>
</organism>
<dbReference type="EMBL" id="LR796484">
    <property type="protein sequence ID" value="CAB4148031.1"/>
    <property type="molecule type" value="Genomic_DNA"/>
</dbReference>
<sequence length="152" mass="17653">MAVLMFIDGVLRHTTNNAPIPNGMLLYHTLKEHNKVFLLADNKDRADHWLRQHKITKVDDIIGEVPMPGEFPAFRQVEWLRSQGPVDYVVTTDPNLTKKLLEIGVTTLVFMNPTYIREEFRPDSKVGVRKWDEIVEEIIKQQEAFVEDGRIK</sequence>
<gene>
    <name evidence="1" type="ORF">UFOVP429_81</name>
    <name evidence="2" type="ORF">UFOVP696_86</name>
</gene>
<reference evidence="2" key="1">
    <citation type="submission" date="2020-04" db="EMBL/GenBank/DDBJ databases">
        <authorList>
            <person name="Chiriac C."/>
            <person name="Salcher M."/>
            <person name="Ghai R."/>
            <person name="Kavagutti S V."/>
        </authorList>
    </citation>
    <scope>NUCLEOTIDE SEQUENCE</scope>
</reference>
<protein>
    <submittedName>
        <fullName evidence="2">Uncharacterized protein</fullName>
    </submittedName>
</protein>